<evidence type="ECO:0000313" key="3">
    <source>
        <dbReference type="EMBL" id="KAK0387536.1"/>
    </source>
</evidence>
<dbReference type="GO" id="GO:0005829">
    <property type="term" value="C:cytosol"/>
    <property type="evidence" value="ECO:0007669"/>
    <property type="project" value="TreeGrafter"/>
</dbReference>
<feature type="domain" description="NADP-dependent oxidoreductase" evidence="2">
    <location>
        <begin position="15"/>
        <end position="319"/>
    </location>
</feature>
<dbReference type="InterPro" id="IPR023210">
    <property type="entry name" value="NADP_OxRdtase_dom"/>
</dbReference>
<dbReference type="PANTHER" id="PTHR42686">
    <property type="entry name" value="GH17980P-RELATED"/>
    <property type="match status" value="1"/>
</dbReference>
<dbReference type="GO" id="GO:0045290">
    <property type="term" value="F:D-arabinose 1-dehydrogenase [NAD(P)+] activity"/>
    <property type="evidence" value="ECO:0007669"/>
    <property type="project" value="InterPro"/>
</dbReference>
<dbReference type="SUPFAM" id="SSF51430">
    <property type="entry name" value="NAD(P)-linked oxidoreductase"/>
    <property type="match status" value="1"/>
</dbReference>
<dbReference type="Proteomes" id="UP001175261">
    <property type="component" value="Unassembled WGS sequence"/>
</dbReference>
<organism evidence="3 4">
    <name type="scientific">Sarocladium strictum</name>
    <name type="common">Black bundle disease fungus</name>
    <name type="synonym">Acremonium strictum</name>
    <dbReference type="NCBI Taxonomy" id="5046"/>
    <lineage>
        <taxon>Eukaryota</taxon>
        <taxon>Fungi</taxon>
        <taxon>Dikarya</taxon>
        <taxon>Ascomycota</taxon>
        <taxon>Pezizomycotina</taxon>
        <taxon>Sordariomycetes</taxon>
        <taxon>Hypocreomycetidae</taxon>
        <taxon>Hypocreales</taxon>
        <taxon>Sarocladiaceae</taxon>
        <taxon>Sarocladium</taxon>
    </lineage>
</organism>
<dbReference type="EMBL" id="JAPDFR010000003">
    <property type="protein sequence ID" value="KAK0387536.1"/>
    <property type="molecule type" value="Genomic_DNA"/>
</dbReference>
<dbReference type="InterPro" id="IPR044480">
    <property type="entry name" value="Ara2-like"/>
</dbReference>
<reference evidence="3" key="1">
    <citation type="submission" date="2022-10" db="EMBL/GenBank/DDBJ databases">
        <title>Determination and structural analysis of whole genome sequence of Sarocladium strictum F4-1.</title>
        <authorList>
            <person name="Hu L."/>
            <person name="Jiang Y."/>
        </authorList>
    </citation>
    <scope>NUCLEOTIDE SEQUENCE</scope>
    <source>
        <strain evidence="3">F4-1</strain>
    </source>
</reference>
<sequence>MALQSRQPLGDVLPPLVLGTATFNHQYHPDPERMPYVDIVRRALEHNITAFDTSPYYGPSEVLLGQALSTLSPPRENFFLITKAGRIASSDFDYSPAWIRYSVCRSLERLRTPYLDLVYTHDVEFVSPDEVLEAVCELRRLRDQGVIRYVGISGYPVEVLAELAEMILQKTGEPLDAVLSYANFTIQNDRLGQTEYLDRFEAAQVGCLLNASILGMGLLTTRGVENGPMVSWHPAPPELRKRCSDLSVMAQADGEHLEEVSIRWALKNWARIGARFGTRLPATGPDASSARPKSSTRIGVSVMGVSAVEELEETWRVWQSVMGLCESENEQTRKSITHLVEEIMWPSLGEWKNHAWQSGGASFINTRQVKGVIPADDGIAERWGIAIEAAVAG</sequence>
<evidence type="ECO:0000256" key="1">
    <source>
        <dbReference type="ARBA" id="ARBA00023002"/>
    </source>
</evidence>
<keyword evidence="4" id="KW-1185">Reference proteome</keyword>
<name>A0AA39GIA7_SARSR</name>
<comment type="caution">
    <text evidence="3">The sequence shown here is derived from an EMBL/GenBank/DDBJ whole genome shotgun (WGS) entry which is preliminary data.</text>
</comment>
<accession>A0AA39GIA7</accession>
<proteinExistence type="predicted"/>
<evidence type="ECO:0000313" key="4">
    <source>
        <dbReference type="Proteomes" id="UP001175261"/>
    </source>
</evidence>
<dbReference type="Gene3D" id="3.20.20.100">
    <property type="entry name" value="NADP-dependent oxidoreductase domain"/>
    <property type="match status" value="1"/>
</dbReference>
<gene>
    <name evidence="3" type="ORF">NLU13_3782</name>
</gene>
<dbReference type="GO" id="GO:0070485">
    <property type="term" value="P:dehydro-D-arabinono-1,4-lactone biosynthetic process"/>
    <property type="evidence" value="ECO:0007669"/>
    <property type="project" value="TreeGrafter"/>
</dbReference>
<keyword evidence="1" id="KW-0560">Oxidoreductase</keyword>
<dbReference type="PANTHER" id="PTHR42686:SF1">
    <property type="entry name" value="GH17980P-RELATED"/>
    <property type="match status" value="1"/>
</dbReference>
<dbReference type="Pfam" id="PF00248">
    <property type="entry name" value="Aldo_ket_red"/>
    <property type="match status" value="1"/>
</dbReference>
<dbReference type="InterPro" id="IPR020471">
    <property type="entry name" value="AKR"/>
</dbReference>
<dbReference type="InterPro" id="IPR036812">
    <property type="entry name" value="NAD(P)_OxRdtase_dom_sf"/>
</dbReference>
<evidence type="ECO:0000259" key="2">
    <source>
        <dbReference type="Pfam" id="PF00248"/>
    </source>
</evidence>
<protein>
    <recommendedName>
        <fullName evidence="2">NADP-dependent oxidoreductase domain-containing protein</fullName>
    </recommendedName>
</protein>
<dbReference type="CDD" id="cd19164">
    <property type="entry name" value="AKR_ARA2"/>
    <property type="match status" value="1"/>
</dbReference>
<dbReference type="AlphaFoldDB" id="A0AA39GIA7"/>